<comment type="caution">
    <text evidence="1">The sequence shown here is derived from an EMBL/GenBank/DDBJ whole genome shotgun (WGS) entry which is preliminary data.</text>
</comment>
<evidence type="ECO:0000313" key="1">
    <source>
        <dbReference type="EMBL" id="KAJ8640225.1"/>
    </source>
</evidence>
<name>A0ACC2M3I4_PERAE</name>
<keyword evidence="2" id="KW-1185">Reference proteome</keyword>
<evidence type="ECO:0000313" key="2">
    <source>
        <dbReference type="Proteomes" id="UP001234297"/>
    </source>
</evidence>
<reference evidence="1 2" key="1">
    <citation type="journal article" date="2022" name="Hortic Res">
        <title>A haplotype resolved chromosomal level avocado genome allows analysis of novel avocado genes.</title>
        <authorList>
            <person name="Nath O."/>
            <person name="Fletcher S.J."/>
            <person name="Hayward A."/>
            <person name="Shaw L.M."/>
            <person name="Masouleh A.K."/>
            <person name="Furtado A."/>
            <person name="Henry R.J."/>
            <person name="Mitter N."/>
        </authorList>
    </citation>
    <scope>NUCLEOTIDE SEQUENCE [LARGE SCALE GENOMIC DNA]</scope>
    <source>
        <strain evidence="2">cv. Hass</strain>
    </source>
</reference>
<dbReference type="Proteomes" id="UP001234297">
    <property type="component" value="Chromosome 5"/>
</dbReference>
<protein>
    <submittedName>
        <fullName evidence="1">Uncharacterized protein</fullName>
    </submittedName>
</protein>
<organism evidence="1 2">
    <name type="scientific">Persea americana</name>
    <name type="common">Avocado</name>
    <dbReference type="NCBI Taxonomy" id="3435"/>
    <lineage>
        <taxon>Eukaryota</taxon>
        <taxon>Viridiplantae</taxon>
        <taxon>Streptophyta</taxon>
        <taxon>Embryophyta</taxon>
        <taxon>Tracheophyta</taxon>
        <taxon>Spermatophyta</taxon>
        <taxon>Magnoliopsida</taxon>
        <taxon>Magnoliidae</taxon>
        <taxon>Laurales</taxon>
        <taxon>Lauraceae</taxon>
        <taxon>Persea</taxon>
    </lineage>
</organism>
<dbReference type="EMBL" id="CM056813">
    <property type="protein sequence ID" value="KAJ8640225.1"/>
    <property type="molecule type" value="Genomic_DNA"/>
</dbReference>
<accession>A0ACC2M3I4</accession>
<proteinExistence type="predicted"/>
<sequence>MNRNSGDGGGRGRACDSCQSAACTVYCRADSAYLCIGCDSHIHAANWVASRHERVWVCEACESAAATTTCEADAAALCAACDADIHSANPLARRHHRVPILPIPGYLFGVSQPGIRPVYHGGDVSGDGFAGEEEVGPQVEDEAASWLLRNPGKNREVDDYLDLVEYDSCRENNNNNNQYQDHHQYSHQQQQNNGKNDRSDSVVPVHCGGNEHLQQQLLQQQQEMEYEGSKYGFNYTGSPSHSQVSLSPMDASIVPDSTMTDISKSHARPPRGTIELFSGPPLQMPHQFTPLDREARVLRYREKKKTRKFQKTIRYASRKAYAETRPRIKGRFAKRTDVEFEVDQMFNATARAESGYGIVPSF</sequence>
<gene>
    <name evidence="1" type="ORF">MRB53_016919</name>
</gene>